<evidence type="ECO:0000313" key="2">
    <source>
        <dbReference type="Proteomes" id="UP000829398"/>
    </source>
</evidence>
<sequence length="911" mass="102319">MSGIYFSDVGDAIDEGEREGELVYGDSGYKSNSELCSVSSMCGGSGDKHCGYVCGLTDSLNSLREAGRDLVNITRDVEARVDLAVEQRLRPTHEVNGWLESAKIMLREVDYILHRGDEEIQKTCLRKTCFPGSWSSRDKLGKEASEKIVAVEELIGRGHFAVVAEKPPRAPVEERPIGKTVGLDSIISEVWRCIEDHNEKVIGLYGMGGVGKTTLLKKLNNKFRDTEHDFDLVIWVKVSRDANLEKIQESILRRFEIPDQMWIGKDEDGRANEILSNLRGKKFVLLLDDVWERLDLSKVGVSDLLDDSSQTGSKIVFTTRSEEVCGEMGARRRFRVECLSPEAALDLFRYKVGEDVYSSHFEISNLAQTVVEECRGLPLALVTIGHAMASRMGPTQWRYAVGELQRYPFKFAGMGNSVFPILRFSYDSLREDIFKTCFLYCALFPEEHNITKDELIQLWIGEGFLNGISPRDQGEYIIESLKLACLLERGENSEDSVKMHNLIRDMALELASENNNKTLVLQNNVGSKIESINSFDGWHEAVRLSLWGSSIDFLALVEAPSCPQVRTLLARLTMLHTLPIPSRFFDSMDALEVLDLSYNLDLNQLPEEIGRLKNLHHLNLSNTSIGCLPTAIKRLIKLKVLLLDGIQCHLSIPEGVISSLSSLQVFSCFSTELVELIDPLFNETAILDELNCLEHLNDLSLTLFSTEAVDKLLNSPKLQRCIRRLTIESSELLSLELGLMLSHLEILRIKCGFMKRLNIDQGLNNRPSFSALRHLSIILCPDIQNLTCLVHVPSLQFLSLSNCHSLEEIVGTYASGSSESRNYFSNLMAVDLDGLPTLRSICSGTVAFPSLQTLSITGCPSLKKLPFNSESARRSLISVRASAEWWNQLEWEDEATKDIFTVKFQEMNVKR</sequence>
<name>A0ACB8J9U2_CITSI</name>
<keyword evidence="2" id="KW-1185">Reference proteome</keyword>
<proteinExistence type="predicted"/>
<gene>
    <name evidence="1" type="ORF">KPL71_020747</name>
</gene>
<organism evidence="1 2">
    <name type="scientific">Citrus sinensis</name>
    <name type="common">Sweet orange</name>
    <name type="synonym">Citrus aurantium var. sinensis</name>
    <dbReference type="NCBI Taxonomy" id="2711"/>
    <lineage>
        <taxon>Eukaryota</taxon>
        <taxon>Viridiplantae</taxon>
        <taxon>Streptophyta</taxon>
        <taxon>Embryophyta</taxon>
        <taxon>Tracheophyta</taxon>
        <taxon>Spermatophyta</taxon>
        <taxon>Magnoliopsida</taxon>
        <taxon>eudicotyledons</taxon>
        <taxon>Gunneridae</taxon>
        <taxon>Pentapetalae</taxon>
        <taxon>rosids</taxon>
        <taxon>malvids</taxon>
        <taxon>Sapindales</taxon>
        <taxon>Rutaceae</taxon>
        <taxon>Aurantioideae</taxon>
        <taxon>Citrus</taxon>
    </lineage>
</organism>
<dbReference type="EMBL" id="CM039176">
    <property type="protein sequence ID" value="KAH9714669.1"/>
    <property type="molecule type" value="Genomic_DNA"/>
</dbReference>
<dbReference type="Proteomes" id="UP000829398">
    <property type="component" value="Chromosome 7"/>
</dbReference>
<accession>A0ACB8J9U2</accession>
<evidence type="ECO:0000313" key="1">
    <source>
        <dbReference type="EMBL" id="KAH9714669.1"/>
    </source>
</evidence>
<reference evidence="2" key="1">
    <citation type="journal article" date="2023" name="Hortic. Res.">
        <title>A chromosome-level phased genome enabling allele-level studies in sweet orange: a case study on citrus Huanglongbing tolerance.</title>
        <authorList>
            <person name="Wu B."/>
            <person name="Yu Q."/>
            <person name="Deng Z."/>
            <person name="Duan Y."/>
            <person name="Luo F."/>
            <person name="Gmitter F. Jr."/>
        </authorList>
    </citation>
    <scope>NUCLEOTIDE SEQUENCE [LARGE SCALE GENOMIC DNA]</scope>
    <source>
        <strain evidence="2">cv. Valencia</strain>
    </source>
</reference>
<comment type="caution">
    <text evidence="1">The sequence shown here is derived from an EMBL/GenBank/DDBJ whole genome shotgun (WGS) entry which is preliminary data.</text>
</comment>
<protein>
    <submittedName>
        <fullName evidence="1">Disease resistance protein</fullName>
    </submittedName>
</protein>